<dbReference type="HOGENOM" id="CLU_189775_3_0_3"/>
<dbReference type="EMBL" id="DS989841">
    <property type="protein sequence ID" value="EDX78401.1"/>
    <property type="molecule type" value="Genomic_DNA"/>
</dbReference>
<dbReference type="EMBL" id="DS989880">
    <property type="protein sequence ID" value="EDX70840.1"/>
    <property type="molecule type" value="Genomic_DNA"/>
</dbReference>
<sequence length="69" mass="7785">MNQAERLELEACLRRASEILYNNSDTDSLETLADIEITVRNQILEYVSPQIALFLSPKKPKPDAGKPEP</sequence>
<evidence type="ECO:0000313" key="3">
    <source>
        <dbReference type="EMBL" id="EDX73540.1"/>
    </source>
</evidence>
<evidence type="ECO:0000313" key="5">
    <source>
        <dbReference type="Proteomes" id="UP000003835"/>
    </source>
</evidence>
<evidence type="ECO:0000313" key="1">
    <source>
        <dbReference type="EMBL" id="EDX70840.1"/>
    </source>
</evidence>
<dbReference type="EMBL" id="DS989860">
    <property type="protein sequence ID" value="EDX73043.1"/>
    <property type="molecule type" value="Genomic_DNA"/>
</dbReference>
<name>B4VHQ2_9CYAN</name>
<dbReference type="eggNOG" id="ENOG5033H8Y">
    <property type="taxonomic scope" value="Bacteria"/>
</dbReference>
<dbReference type="EMBL" id="DS989857">
    <property type="protein sequence ID" value="EDX73540.1"/>
    <property type="molecule type" value="Genomic_DNA"/>
</dbReference>
<proteinExistence type="predicted"/>
<keyword evidence="5" id="KW-1185">Reference proteome</keyword>
<gene>
    <name evidence="1" type="ORF">MC7420_129</name>
    <name evidence="2" type="ORF">MC7420_2661</name>
    <name evidence="3" type="ORF">MC7420_3714</name>
    <name evidence="4" type="ORF">MC7420_7054</name>
</gene>
<accession>B4VHQ2</accession>
<organism evidence="4 5">
    <name type="scientific">Coleofasciculus chthonoplastes PCC 7420</name>
    <dbReference type="NCBI Taxonomy" id="118168"/>
    <lineage>
        <taxon>Bacteria</taxon>
        <taxon>Bacillati</taxon>
        <taxon>Cyanobacteriota</taxon>
        <taxon>Cyanophyceae</taxon>
        <taxon>Coleofasciculales</taxon>
        <taxon>Coleofasciculaceae</taxon>
        <taxon>Coleofasciculus</taxon>
    </lineage>
</organism>
<evidence type="ECO:0000313" key="2">
    <source>
        <dbReference type="EMBL" id="EDX73043.1"/>
    </source>
</evidence>
<protein>
    <submittedName>
        <fullName evidence="4">Uncharacterized protein</fullName>
    </submittedName>
</protein>
<dbReference type="Proteomes" id="UP000003835">
    <property type="component" value="Unassembled WGS sequence"/>
</dbReference>
<evidence type="ECO:0000313" key="4">
    <source>
        <dbReference type="EMBL" id="EDX78401.1"/>
    </source>
</evidence>
<dbReference type="AlphaFoldDB" id="B4VHQ2"/>
<dbReference type="STRING" id="118168.MC7420_129"/>
<reference evidence="4 5" key="1">
    <citation type="submission" date="2008-07" db="EMBL/GenBank/DDBJ databases">
        <authorList>
            <person name="Tandeau de Marsac N."/>
            <person name="Ferriera S."/>
            <person name="Johnson J."/>
            <person name="Kravitz S."/>
            <person name="Beeson K."/>
            <person name="Sutton G."/>
            <person name="Rogers Y.-H."/>
            <person name="Friedman R."/>
            <person name="Frazier M."/>
            <person name="Venter J.C."/>
        </authorList>
    </citation>
    <scope>NUCLEOTIDE SEQUENCE [LARGE SCALE GENOMIC DNA]</scope>
    <source>
        <strain evidence="4 5">PCC 7420</strain>
    </source>
</reference>